<dbReference type="HOGENOM" id="CLU_1366904_0_0_1"/>
<dbReference type="InterPro" id="IPR004330">
    <property type="entry name" value="FAR1_DNA_bnd_dom"/>
</dbReference>
<dbReference type="OrthoDB" id="2408609at2759"/>
<accession>A0A015LXC4</accession>
<dbReference type="PANTHER" id="PTHR46328">
    <property type="entry name" value="FAR-RED IMPAIRED RESPONSIVE (FAR1) FAMILY PROTEIN-RELATED"/>
    <property type="match status" value="1"/>
</dbReference>
<dbReference type="Pfam" id="PF03101">
    <property type="entry name" value="FAR1"/>
    <property type="match status" value="1"/>
</dbReference>
<proteinExistence type="predicted"/>
<name>A0A015LXC4_RHIIW</name>
<comment type="caution">
    <text evidence="2">The sequence shown here is derived from an EMBL/GenBank/DDBJ whole genome shotgun (WGS) entry which is preliminary data.</text>
</comment>
<evidence type="ECO:0000259" key="1">
    <source>
        <dbReference type="Pfam" id="PF03101"/>
    </source>
</evidence>
<feature type="domain" description="FAR1" evidence="1">
    <location>
        <begin position="102"/>
        <end position="193"/>
    </location>
</feature>
<keyword evidence="3" id="KW-1185">Reference proteome</keyword>
<dbReference type="AlphaFoldDB" id="A0A015LXC4"/>
<organism evidence="2 3">
    <name type="scientific">Rhizophagus irregularis (strain DAOM 197198w)</name>
    <name type="common">Glomus intraradices</name>
    <dbReference type="NCBI Taxonomy" id="1432141"/>
    <lineage>
        <taxon>Eukaryota</taxon>
        <taxon>Fungi</taxon>
        <taxon>Fungi incertae sedis</taxon>
        <taxon>Mucoromycota</taxon>
        <taxon>Glomeromycotina</taxon>
        <taxon>Glomeromycetes</taxon>
        <taxon>Glomerales</taxon>
        <taxon>Glomeraceae</taxon>
        <taxon>Rhizophagus</taxon>
    </lineage>
</organism>
<dbReference type="Proteomes" id="UP000022910">
    <property type="component" value="Unassembled WGS sequence"/>
</dbReference>
<protein>
    <recommendedName>
        <fullName evidence="1">FAR1 domain-containing protein</fullName>
    </recommendedName>
</protein>
<gene>
    <name evidence="2" type="ORF">RirG_024590</name>
</gene>
<sequence>MELFYCDFLQNSSFSSHDIEWLFSLETYNNNEGYELDKILPEKPYYEKGSDDEGSDDMEGVEDINVNVLDDMEDEDLYNNDGDQLELGQGMIFDTWKIAENYLENFAKQKGFSFRKRRCVTDPIDKTIVRKRTFECSHACVHKSDKAILEKDRRDRGSEMIGCPWHINMAFPKTAKGVRINSIVSEHNHLLNPLIIETAPKF</sequence>
<dbReference type="EMBL" id="JEMT01011275">
    <property type="protein sequence ID" value="EXX77346.1"/>
    <property type="molecule type" value="Genomic_DNA"/>
</dbReference>
<reference evidence="2 3" key="1">
    <citation type="submission" date="2014-02" db="EMBL/GenBank/DDBJ databases">
        <title>Single nucleus genome sequencing reveals high similarity among nuclei of an endomycorrhizal fungus.</title>
        <authorList>
            <person name="Lin K."/>
            <person name="Geurts R."/>
            <person name="Zhang Z."/>
            <person name="Limpens E."/>
            <person name="Saunders D.G."/>
            <person name="Mu D."/>
            <person name="Pang E."/>
            <person name="Cao H."/>
            <person name="Cha H."/>
            <person name="Lin T."/>
            <person name="Zhou Q."/>
            <person name="Shang Y."/>
            <person name="Li Y."/>
            <person name="Ivanov S."/>
            <person name="Sharma T."/>
            <person name="Velzen R.V."/>
            <person name="Ruijter N.D."/>
            <person name="Aanen D.K."/>
            <person name="Win J."/>
            <person name="Kamoun S."/>
            <person name="Bisseling T."/>
            <person name="Huang S."/>
        </authorList>
    </citation>
    <scope>NUCLEOTIDE SEQUENCE [LARGE SCALE GENOMIC DNA]</scope>
    <source>
        <strain evidence="3">DAOM197198w</strain>
    </source>
</reference>
<evidence type="ECO:0000313" key="2">
    <source>
        <dbReference type="EMBL" id="EXX77346.1"/>
    </source>
</evidence>
<evidence type="ECO:0000313" key="3">
    <source>
        <dbReference type="Proteomes" id="UP000022910"/>
    </source>
</evidence>